<evidence type="ECO:0000313" key="3">
    <source>
        <dbReference type="Proteomes" id="UP000199496"/>
    </source>
</evidence>
<proteinExistence type="predicted"/>
<evidence type="ECO:0008006" key="4">
    <source>
        <dbReference type="Google" id="ProtNLM"/>
    </source>
</evidence>
<dbReference type="GO" id="GO:0031241">
    <property type="term" value="C:periplasmic side of cell outer membrane"/>
    <property type="evidence" value="ECO:0007669"/>
    <property type="project" value="TreeGrafter"/>
</dbReference>
<dbReference type="InterPro" id="IPR007443">
    <property type="entry name" value="LpoA"/>
</dbReference>
<dbReference type="GO" id="GO:0030234">
    <property type="term" value="F:enzyme regulator activity"/>
    <property type="evidence" value="ECO:0007669"/>
    <property type="project" value="TreeGrafter"/>
</dbReference>
<dbReference type="PANTHER" id="PTHR38038">
    <property type="entry name" value="PENICILLIN-BINDING PROTEIN ACTIVATOR LPOA"/>
    <property type="match status" value="1"/>
</dbReference>
<dbReference type="PANTHER" id="PTHR38038:SF1">
    <property type="entry name" value="PENICILLIN-BINDING PROTEIN ACTIVATOR LPOA"/>
    <property type="match status" value="1"/>
</dbReference>
<evidence type="ECO:0000256" key="1">
    <source>
        <dbReference type="ARBA" id="ARBA00023136"/>
    </source>
</evidence>
<dbReference type="CDD" id="cd06339">
    <property type="entry name" value="PBP1_YraM_LppC_lipoprotein-like"/>
    <property type="match status" value="1"/>
</dbReference>
<gene>
    <name evidence="2" type="ORF">SAMN05421693_101147</name>
</gene>
<dbReference type="EMBL" id="FOFO01000001">
    <property type="protein sequence ID" value="SEP58518.1"/>
    <property type="molecule type" value="Genomic_DNA"/>
</dbReference>
<dbReference type="Proteomes" id="UP000199496">
    <property type="component" value="Unassembled WGS sequence"/>
</dbReference>
<organism evidence="2 3">
    <name type="scientific">Ectothiorhodospira magna</name>
    <dbReference type="NCBI Taxonomy" id="867345"/>
    <lineage>
        <taxon>Bacteria</taxon>
        <taxon>Pseudomonadati</taxon>
        <taxon>Pseudomonadota</taxon>
        <taxon>Gammaproteobacteria</taxon>
        <taxon>Chromatiales</taxon>
        <taxon>Ectothiorhodospiraceae</taxon>
        <taxon>Ectothiorhodospira</taxon>
    </lineage>
</organism>
<dbReference type="InterPro" id="IPR028082">
    <property type="entry name" value="Peripla_BP_I"/>
</dbReference>
<dbReference type="STRING" id="867345.SAMN05421693_101147"/>
<dbReference type="GO" id="GO:0009252">
    <property type="term" value="P:peptidoglycan biosynthetic process"/>
    <property type="evidence" value="ECO:0007669"/>
    <property type="project" value="TreeGrafter"/>
</dbReference>
<dbReference type="Gene3D" id="3.40.50.2300">
    <property type="match status" value="2"/>
</dbReference>
<evidence type="ECO:0000313" key="2">
    <source>
        <dbReference type="EMBL" id="SEP58518.1"/>
    </source>
</evidence>
<dbReference type="OrthoDB" id="6708821at2"/>
<keyword evidence="1" id="KW-0472">Membrane</keyword>
<name>A0A1H8Z4J4_9GAMM</name>
<dbReference type="SUPFAM" id="SSF53822">
    <property type="entry name" value="Periplasmic binding protein-like I"/>
    <property type="match status" value="1"/>
</dbReference>
<sequence length="515" mass="56329">MTCSVYMIHPRHHTWRRKLGAGVLGLVLMALSVPGLAEFSLASSMLTDQDRLRAAQAALERQDPLTALGYLPADSGHLAPSMALQSLYLRAQAEMALGRTLDAISTWNRLHGQMPDAQSRSRIRQQLMAWLEGFDPADLRSLRSRASHPDTVQWLDQALLARTPASGHLSHERTASHPATLASGPPRQIAVILPLTGRYGGVSRNILQGIRAAHESGGPGPAPILMVYDMGETPAGVLRRYDEAVADGAELVIGPLSRAAVDLLAGRAAGLPVPVLTLNHGENRGRYPEQLFRYSLNPEHEAIQVATRAFAQGHRQAVVLVPRTELGERLQGAFAARFEALGGTVRLVRRFPPQGMNPAEVLGQWPQNVDMVFLSGEPGHARMLVPGLQRHRTGALPVYATSHIFSGRQNPALDRDLDGVFVADMPWLLFQTDSRAGLDQVSLDAGLYHWPRMAAFGFDAYQLGLRLGTLQQGGGERLYGLTGTLTIDNQGYVRRLPEWGQFAQGRPRVIADWRH</sequence>
<protein>
    <recommendedName>
        <fullName evidence="4">Penicillin-binding protein activator</fullName>
    </recommendedName>
</protein>
<dbReference type="RefSeq" id="WP_162273478.1">
    <property type="nucleotide sequence ID" value="NZ_FOFO01000001.1"/>
</dbReference>
<reference evidence="2 3" key="1">
    <citation type="submission" date="2016-10" db="EMBL/GenBank/DDBJ databases">
        <authorList>
            <person name="de Groot N.N."/>
        </authorList>
    </citation>
    <scope>NUCLEOTIDE SEQUENCE [LARGE SCALE GENOMIC DNA]</scope>
    <source>
        <strain evidence="2 3">B7-7</strain>
    </source>
</reference>
<keyword evidence="3" id="KW-1185">Reference proteome</keyword>
<dbReference type="Pfam" id="PF04348">
    <property type="entry name" value="LppC"/>
    <property type="match status" value="2"/>
</dbReference>
<accession>A0A1H8Z4J4</accession>
<dbReference type="AlphaFoldDB" id="A0A1H8Z4J4"/>